<keyword evidence="2" id="KW-1185">Reference proteome</keyword>
<accession>A0A2J6Q1D4</accession>
<dbReference type="Proteomes" id="UP000235672">
    <property type="component" value="Unassembled WGS sequence"/>
</dbReference>
<reference evidence="1 2" key="1">
    <citation type="submission" date="2016-05" db="EMBL/GenBank/DDBJ databases">
        <title>A degradative enzymes factory behind the ericoid mycorrhizal symbiosis.</title>
        <authorList>
            <consortium name="DOE Joint Genome Institute"/>
            <person name="Martino E."/>
            <person name="Morin E."/>
            <person name="Grelet G."/>
            <person name="Kuo A."/>
            <person name="Kohler A."/>
            <person name="Daghino S."/>
            <person name="Barry K."/>
            <person name="Choi C."/>
            <person name="Cichocki N."/>
            <person name="Clum A."/>
            <person name="Copeland A."/>
            <person name="Hainaut M."/>
            <person name="Haridas S."/>
            <person name="Labutti K."/>
            <person name="Lindquist E."/>
            <person name="Lipzen A."/>
            <person name="Khouja H.-R."/>
            <person name="Murat C."/>
            <person name="Ohm R."/>
            <person name="Olson A."/>
            <person name="Spatafora J."/>
            <person name="Veneault-Fourrey C."/>
            <person name="Henrissat B."/>
            <person name="Grigoriev I."/>
            <person name="Martin F."/>
            <person name="Perotto S."/>
        </authorList>
    </citation>
    <scope>NUCLEOTIDE SEQUENCE [LARGE SCALE GENOMIC DNA]</scope>
    <source>
        <strain evidence="1 2">UAMH 7357</strain>
    </source>
</reference>
<protein>
    <submittedName>
        <fullName evidence="1">Uncharacterized protein</fullName>
    </submittedName>
</protein>
<organism evidence="1 2">
    <name type="scientific">Hyaloscypha hepaticicola</name>
    <dbReference type="NCBI Taxonomy" id="2082293"/>
    <lineage>
        <taxon>Eukaryota</taxon>
        <taxon>Fungi</taxon>
        <taxon>Dikarya</taxon>
        <taxon>Ascomycota</taxon>
        <taxon>Pezizomycotina</taxon>
        <taxon>Leotiomycetes</taxon>
        <taxon>Helotiales</taxon>
        <taxon>Hyaloscyphaceae</taxon>
        <taxon>Hyaloscypha</taxon>
    </lineage>
</organism>
<evidence type="ECO:0000313" key="2">
    <source>
        <dbReference type="Proteomes" id="UP000235672"/>
    </source>
</evidence>
<proteinExistence type="predicted"/>
<name>A0A2J6Q1D4_9HELO</name>
<gene>
    <name evidence="1" type="ORF">NA56DRAFT_704891</name>
</gene>
<evidence type="ECO:0000313" key="1">
    <source>
        <dbReference type="EMBL" id="PMD20087.1"/>
    </source>
</evidence>
<sequence>MKVLLGLVASQGLGVNLYEFILNHPKTIKFLATRRKRPPVLIVLFHKLGAPSEKISDLPSQALRSFRPFRTYSLGLQGLRVGIIAKFSYPKVLRRKVLVIPSLYAPISVRRPNAIFKQMPVSLIFHHFLGTGKTKKSAGDFAKVQFLFTELTLISLQYCRASKLIVPDLFRSKVYWKVPAHTKQHLFPVDLKGCSVAQMAAKQYPQAVDLPTQGYTLANIYTFYLFSLYASRDRFSKCSIRDNADSPTSSVDLTRGENTFCIQVGNMLGSDISSKYRMQEKKEDIPLEMSWKN</sequence>
<dbReference type="AlphaFoldDB" id="A0A2J6Q1D4"/>
<dbReference type="EMBL" id="KZ613486">
    <property type="protein sequence ID" value="PMD20087.1"/>
    <property type="molecule type" value="Genomic_DNA"/>
</dbReference>